<dbReference type="EMBL" id="HBUF01073097">
    <property type="protein sequence ID" value="CAG6630281.1"/>
    <property type="molecule type" value="Transcribed_RNA"/>
</dbReference>
<accession>A0A8D8QEK6</accession>
<protein>
    <submittedName>
        <fullName evidence="1">Uncharacterized protein</fullName>
    </submittedName>
</protein>
<sequence>MFPPTRYVLARSISRYSFSKLAFSRVTQVHLMHVSPTRYVLARSISRYSFSKLAFSRVTQVHLMHVSPHTVRARLLARSITKCNKRCFLLGNNHLSLRVVMCVFMNNSSLSLSLFYLQSHPILNCIPVIEFPFSLVC</sequence>
<evidence type="ECO:0000313" key="1">
    <source>
        <dbReference type="EMBL" id="CAG6630281.1"/>
    </source>
</evidence>
<dbReference type="AlphaFoldDB" id="A0A8D8QEK6"/>
<organism evidence="1">
    <name type="scientific">Cacopsylla melanoneura</name>
    <dbReference type="NCBI Taxonomy" id="428564"/>
    <lineage>
        <taxon>Eukaryota</taxon>
        <taxon>Metazoa</taxon>
        <taxon>Ecdysozoa</taxon>
        <taxon>Arthropoda</taxon>
        <taxon>Hexapoda</taxon>
        <taxon>Insecta</taxon>
        <taxon>Pterygota</taxon>
        <taxon>Neoptera</taxon>
        <taxon>Paraneoptera</taxon>
        <taxon>Hemiptera</taxon>
        <taxon>Sternorrhyncha</taxon>
        <taxon>Psylloidea</taxon>
        <taxon>Psyllidae</taxon>
        <taxon>Psyllinae</taxon>
        <taxon>Cacopsylla</taxon>
    </lineage>
</organism>
<reference evidence="1" key="1">
    <citation type="submission" date="2021-05" db="EMBL/GenBank/DDBJ databases">
        <authorList>
            <person name="Alioto T."/>
            <person name="Alioto T."/>
            <person name="Gomez Garrido J."/>
        </authorList>
    </citation>
    <scope>NUCLEOTIDE SEQUENCE</scope>
</reference>
<name>A0A8D8QEK6_9HEMI</name>
<proteinExistence type="predicted"/>